<keyword evidence="3" id="KW-1185">Reference proteome</keyword>
<dbReference type="AlphaFoldDB" id="A0A397HXU7"/>
<sequence>MSSEQLKQKFKQLPKFVQKKLHHIGVDGTKLVGECDKNQEAKKKLRLILKEIDFIHLHFNESEGELLKIARELLRPFRNKFINALEIFVPKQAVRPEASSSNNSKRKRNSGDVDGGNKRAKRQ</sequence>
<comment type="caution">
    <text evidence="2">The sequence shown here is derived from an EMBL/GenBank/DDBJ whole genome shotgun (WGS) entry which is preliminary data.</text>
</comment>
<evidence type="ECO:0000313" key="3">
    <source>
        <dbReference type="Proteomes" id="UP000266861"/>
    </source>
</evidence>
<feature type="region of interest" description="Disordered" evidence="1">
    <location>
        <begin position="94"/>
        <end position="123"/>
    </location>
</feature>
<evidence type="ECO:0000313" key="2">
    <source>
        <dbReference type="EMBL" id="RHZ68099.1"/>
    </source>
</evidence>
<organism evidence="2 3">
    <name type="scientific">Diversispora epigaea</name>
    <dbReference type="NCBI Taxonomy" id="1348612"/>
    <lineage>
        <taxon>Eukaryota</taxon>
        <taxon>Fungi</taxon>
        <taxon>Fungi incertae sedis</taxon>
        <taxon>Mucoromycota</taxon>
        <taxon>Glomeromycotina</taxon>
        <taxon>Glomeromycetes</taxon>
        <taxon>Diversisporales</taxon>
        <taxon>Diversisporaceae</taxon>
        <taxon>Diversispora</taxon>
    </lineage>
</organism>
<dbReference type="EMBL" id="PQFF01000271">
    <property type="protein sequence ID" value="RHZ68099.1"/>
    <property type="molecule type" value="Genomic_DNA"/>
</dbReference>
<dbReference type="Proteomes" id="UP000266861">
    <property type="component" value="Unassembled WGS sequence"/>
</dbReference>
<reference evidence="2 3" key="1">
    <citation type="submission" date="2018-08" db="EMBL/GenBank/DDBJ databases">
        <title>Genome and evolution of the arbuscular mycorrhizal fungus Diversispora epigaea (formerly Glomus versiforme) and its bacterial endosymbionts.</title>
        <authorList>
            <person name="Sun X."/>
            <person name="Fei Z."/>
            <person name="Harrison M."/>
        </authorList>
    </citation>
    <scope>NUCLEOTIDE SEQUENCE [LARGE SCALE GENOMIC DNA]</scope>
    <source>
        <strain evidence="2 3">IT104</strain>
    </source>
</reference>
<accession>A0A397HXU7</accession>
<gene>
    <name evidence="2" type="ORF">Glove_297g33</name>
</gene>
<name>A0A397HXU7_9GLOM</name>
<evidence type="ECO:0000256" key="1">
    <source>
        <dbReference type="SAM" id="MobiDB-lite"/>
    </source>
</evidence>
<proteinExistence type="predicted"/>
<protein>
    <submittedName>
        <fullName evidence="2">Uncharacterized protein</fullName>
    </submittedName>
</protein>